<sequence>MKKSLVFISFLLVGLLTFSGCASEKKNSENTTGKETMKAALITATGGLGDRSFNDSAHEGFKRAKEELGVEIKVIEPQSTADYLQSLKLAANADYDLIMVVGNDWDDALNTVVPNYPDKKFAAVNVKSEADNLAVAQFADHEGSFVVGALASLMSESGTVGFIGGMDVPGINRFAVGFEEGAKYANPDIKVIPTYVGSFADPSKGKEFAIQLIGEGSDIIFQAAGKSGEGLFEALKENDGVYGIGVDQDQDYIVEGKVLTSMIKNVGNAAYDFIKQAKEGTFTSGVKVYGLAEEGVGMSEMKYTKDIIPADVLEKVEAIRQEVIDGKVKVTDVFDK</sequence>
<evidence type="ECO:0000256" key="4">
    <source>
        <dbReference type="ARBA" id="ARBA00022729"/>
    </source>
</evidence>
<dbReference type="Gene3D" id="3.40.50.2300">
    <property type="match status" value="2"/>
</dbReference>
<evidence type="ECO:0000256" key="5">
    <source>
        <dbReference type="ARBA" id="ARBA00023136"/>
    </source>
</evidence>
<protein>
    <submittedName>
        <fullName evidence="9">Basic membrane protein A</fullName>
    </submittedName>
</protein>
<dbReference type="InterPro" id="IPR008107">
    <property type="entry name" value="Mycoplasma_p48"/>
</dbReference>
<dbReference type="PANTHER" id="PTHR34296:SF2">
    <property type="entry name" value="ABC TRANSPORTER GUANOSINE-BINDING PROTEIN NUPN"/>
    <property type="match status" value="1"/>
</dbReference>
<dbReference type="PANTHER" id="PTHR34296">
    <property type="entry name" value="TRANSCRIPTIONAL ACTIVATOR PROTEIN MED"/>
    <property type="match status" value="1"/>
</dbReference>
<organism evidence="9 10">
    <name type="scientific">Maledivibacter halophilus</name>
    <dbReference type="NCBI Taxonomy" id="36842"/>
    <lineage>
        <taxon>Bacteria</taxon>
        <taxon>Bacillati</taxon>
        <taxon>Bacillota</taxon>
        <taxon>Clostridia</taxon>
        <taxon>Peptostreptococcales</taxon>
        <taxon>Caminicellaceae</taxon>
        <taxon>Maledivibacter</taxon>
    </lineage>
</organism>
<dbReference type="AlphaFoldDB" id="A0A1T5LL58"/>
<evidence type="ECO:0000256" key="7">
    <source>
        <dbReference type="SAM" id="SignalP"/>
    </source>
</evidence>
<reference evidence="9 10" key="1">
    <citation type="submission" date="2017-02" db="EMBL/GenBank/DDBJ databases">
        <authorList>
            <person name="Peterson S.W."/>
        </authorList>
    </citation>
    <scope>NUCLEOTIDE SEQUENCE [LARGE SCALE GENOMIC DNA]</scope>
    <source>
        <strain evidence="9 10">M1</strain>
    </source>
</reference>
<dbReference type="CDD" id="cd19964">
    <property type="entry name" value="PBP1_BMP-like"/>
    <property type="match status" value="1"/>
</dbReference>
<keyword evidence="6" id="KW-0449">Lipoprotein</keyword>
<evidence type="ECO:0000256" key="3">
    <source>
        <dbReference type="ARBA" id="ARBA00022475"/>
    </source>
</evidence>
<keyword evidence="5" id="KW-0472">Membrane</keyword>
<dbReference type="Proteomes" id="UP000190285">
    <property type="component" value="Unassembled WGS sequence"/>
</dbReference>
<keyword evidence="10" id="KW-1185">Reference proteome</keyword>
<dbReference type="PROSITE" id="PS51257">
    <property type="entry name" value="PROKAR_LIPOPROTEIN"/>
    <property type="match status" value="1"/>
</dbReference>
<dbReference type="GO" id="GO:0005886">
    <property type="term" value="C:plasma membrane"/>
    <property type="evidence" value="ECO:0007669"/>
    <property type="project" value="UniProtKB-SubCell"/>
</dbReference>
<dbReference type="RefSeq" id="WP_079492695.1">
    <property type="nucleotide sequence ID" value="NZ_FUZT01000007.1"/>
</dbReference>
<dbReference type="OrthoDB" id="9769871at2"/>
<evidence type="ECO:0000256" key="6">
    <source>
        <dbReference type="ARBA" id="ARBA00023288"/>
    </source>
</evidence>
<evidence type="ECO:0000313" key="9">
    <source>
        <dbReference type="EMBL" id="SKC76624.1"/>
    </source>
</evidence>
<keyword evidence="4 7" id="KW-0732">Signal</keyword>
<dbReference type="SUPFAM" id="SSF53822">
    <property type="entry name" value="Periplasmic binding protein-like I"/>
    <property type="match status" value="1"/>
</dbReference>
<evidence type="ECO:0000256" key="2">
    <source>
        <dbReference type="ARBA" id="ARBA00008610"/>
    </source>
</evidence>
<dbReference type="InterPro" id="IPR050957">
    <property type="entry name" value="BMP_lipoprotein"/>
</dbReference>
<keyword evidence="3" id="KW-1003">Cell membrane</keyword>
<dbReference type="PRINTS" id="PR01733">
    <property type="entry name" value="LIPPROTEIN48"/>
</dbReference>
<dbReference type="InterPro" id="IPR028082">
    <property type="entry name" value="Peripla_BP_I"/>
</dbReference>
<evidence type="ECO:0000259" key="8">
    <source>
        <dbReference type="Pfam" id="PF02608"/>
    </source>
</evidence>
<proteinExistence type="inferred from homology"/>
<dbReference type="STRING" id="36842.SAMN02194393_03012"/>
<dbReference type="EMBL" id="FUZT01000007">
    <property type="protein sequence ID" value="SKC76624.1"/>
    <property type="molecule type" value="Genomic_DNA"/>
</dbReference>
<feature type="chain" id="PRO_5013387062" evidence="7">
    <location>
        <begin position="23"/>
        <end position="336"/>
    </location>
</feature>
<accession>A0A1T5LL58</accession>
<evidence type="ECO:0000256" key="1">
    <source>
        <dbReference type="ARBA" id="ARBA00004193"/>
    </source>
</evidence>
<name>A0A1T5LL58_9FIRM</name>
<feature type="domain" description="ABC transporter substrate-binding protein PnrA-like" evidence="8">
    <location>
        <begin position="41"/>
        <end position="330"/>
    </location>
</feature>
<dbReference type="InterPro" id="IPR003760">
    <property type="entry name" value="PnrA-like"/>
</dbReference>
<gene>
    <name evidence="9" type="ORF">SAMN02194393_03012</name>
</gene>
<dbReference type="Pfam" id="PF02608">
    <property type="entry name" value="Bmp"/>
    <property type="match status" value="1"/>
</dbReference>
<feature type="signal peptide" evidence="7">
    <location>
        <begin position="1"/>
        <end position="22"/>
    </location>
</feature>
<comment type="subcellular location">
    <subcellularLocation>
        <location evidence="1">Cell membrane</location>
        <topology evidence="1">Lipid-anchor</topology>
    </subcellularLocation>
</comment>
<comment type="similarity">
    <text evidence="2">Belongs to the BMP lipoprotein family.</text>
</comment>
<evidence type="ECO:0000313" key="10">
    <source>
        <dbReference type="Proteomes" id="UP000190285"/>
    </source>
</evidence>